<proteinExistence type="predicted"/>
<dbReference type="Pfam" id="PF01266">
    <property type="entry name" value="DAO"/>
    <property type="match status" value="1"/>
</dbReference>
<dbReference type="PANTHER" id="PTHR13847">
    <property type="entry name" value="SARCOSINE DEHYDROGENASE-RELATED"/>
    <property type="match status" value="1"/>
</dbReference>
<sequence length="309" mass="33420">MPEESAEWVSYEGDSIPEEFKLSRASGFIAGPAGALWPYKFVTGVLSHLLSEYPKAFHVANHTAVRAIHTEASSSSSQPYRIENSRGTISAKHVIHCTNAHVGHFVPGLRGRIFSATKHSWLFNYDRGFDYLTQLPTGQMMFGRGFANGEGGGVGDLGIAKDDEMSVYIDIHLSGALSAVFGHKAWGPAQGNPIRAMWTGNMAFSTDGFPWVGRLPGSATGRSEHEPEKAGGKTGSEWVCAALGGEGMVQAWLCGKALGTMILKHDGQLVAAADLDLSWFPDQLLVSEKRIAEAEMPKNMPDSRRQSNL</sequence>
<gene>
    <name evidence="2" type="ORF">PCAMFM013_S095g000006</name>
</gene>
<keyword evidence="3" id="KW-1185">Reference proteome</keyword>
<reference evidence="2 3" key="1">
    <citation type="journal article" date="2014" name="Nat. Commun.">
        <title>Multiple recent horizontal transfers of a large genomic region in cheese making fungi.</title>
        <authorList>
            <person name="Cheeseman K."/>
            <person name="Ropars J."/>
            <person name="Renault P."/>
            <person name="Dupont J."/>
            <person name="Gouzy J."/>
            <person name="Branca A."/>
            <person name="Abraham A.L."/>
            <person name="Ceppi M."/>
            <person name="Conseiller E."/>
            <person name="Debuchy R."/>
            <person name="Malagnac F."/>
            <person name="Goarin A."/>
            <person name="Silar P."/>
            <person name="Lacoste S."/>
            <person name="Sallet E."/>
            <person name="Bensimon A."/>
            <person name="Giraud T."/>
            <person name="Brygoo Y."/>
        </authorList>
    </citation>
    <scope>NUCLEOTIDE SEQUENCE [LARGE SCALE GENOMIC DNA]</scope>
    <source>
        <strain evidence="3">FM 013</strain>
    </source>
</reference>
<name>A0A0G4PXJ7_PENC3</name>
<dbReference type="AlphaFoldDB" id="A0A0G4PXJ7"/>
<dbReference type="PANTHER" id="PTHR13847:SF213">
    <property type="entry name" value="DEPENDENT OXIDOREDUCTASE, PUTATIVE-RELATED"/>
    <property type="match status" value="1"/>
</dbReference>
<feature type="domain" description="FAD dependent oxidoreductase" evidence="1">
    <location>
        <begin position="58"/>
        <end position="258"/>
    </location>
</feature>
<organism evidence="2 3">
    <name type="scientific">Penicillium camemberti (strain FM 013)</name>
    <dbReference type="NCBI Taxonomy" id="1429867"/>
    <lineage>
        <taxon>Eukaryota</taxon>
        <taxon>Fungi</taxon>
        <taxon>Dikarya</taxon>
        <taxon>Ascomycota</taxon>
        <taxon>Pezizomycotina</taxon>
        <taxon>Eurotiomycetes</taxon>
        <taxon>Eurotiomycetidae</taxon>
        <taxon>Eurotiales</taxon>
        <taxon>Aspergillaceae</taxon>
        <taxon>Penicillium</taxon>
    </lineage>
</organism>
<evidence type="ECO:0000259" key="1">
    <source>
        <dbReference type="Pfam" id="PF01266"/>
    </source>
</evidence>
<evidence type="ECO:0000313" key="2">
    <source>
        <dbReference type="EMBL" id="CRL31244.1"/>
    </source>
</evidence>
<dbReference type="EMBL" id="HG793226">
    <property type="protein sequence ID" value="CRL31244.1"/>
    <property type="molecule type" value="Genomic_DNA"/>
</dbReference>
<dbReference type="SUPFAM" id="SSF51905">
    <property type="entry name" value="FAD/NAD(P)-binding domain"/>
    <property type="match status" value="1"/>
</dbReference>
<dbReference type="STRING" id="1429867.A0A0G4PXJ7"/>
<evidence type="ECO:0000313" key="3">
    <source>
        <dbReference type="Proteomes" id="UP000053732"/>
    </source>
</evidence>
<accession>A0A0G4PXJ7</accession>
<dbReference type="InterPro" id="IPR006076">
    <property type="entry name" value="FAD-dep_OxRdtase"/>
</dbReference>
<dbReference type="Gene3D" id="3.30.9.10">
    <property type="entry name" value="D-Amino Acid Oxidase, subunit A, domain 2"/>
    <property type="match status" value="1"/>
</dbReference>
<dbReference type="Proteomes" id="UP000053732">
    <property type="component" value="Unassembled WGS sequence"/>
</dbReference>
<dbReference type="Gene3D" id="3.50.50.60">
    <property type="entry name" value="FAD/NAD(P)-binding domain"/>
    <property type="match status" value="1"/>
</dbReference>
<dbReference type="GO" id="GO:0005737">
    <property type="term" value="C:cytoplasm"/>
    <property type="evidence" value="ECO:0007669"/>
    <property type="project" value="TreeGrafter"/>
</dbReference>
<protein>
    <submittedName>
        <fullName evidence="2">FAD dependent oxidoreductase</fullName>
    </submittedName>
</protein>
<dbReference type="InterPro" id="IPR036188">
    <property type="entry name" value="FAD/NAD-bd_sf"/>
</dbReference>